<comment type="similarity">
    <text evidence="1">Belongs to the peptidase A1 family.</text>
</comment>
<dbReference type="Pfam" id="PF14543">
    <property type="entry name" value="TAXi_N"/>
    <property type="match status" value="1"/>
</dbReference>
<dbReference type="GO" id="GO:0004190">
    <property type="term" value="F:aspartic-type endopeptidase activity"/>
    <property type="evidence" value="ECO:0007669"/>
    <property type="project" value="InterPro"/>
</dbReference>
<dbReference type="InterPro" id="IPR021109">
    <property type="entry name" value="Peptidase_aspartic_dom_sf"/>
</dbReference>
<dbReference type="GO" id="GO:0006508">
    <property type="term" value="P:proteolysis"/>
    <property type="evidence" value="ECO:0007669"/>
    <property type="project" value="InterPro"/>
</dbReference>
<accession>A0A8T2STT4</accession>
<dbReference type="Gene3D" id="2.40.70.10">
    <property type="entry name" value="Acid Proteases"/>
    <property type="match status" value="2"/>
</dbReference>
<dbReference type="InterPro" id="IPR032861">
    <property type="entry name" value="TAXi_N"/>
</dbReference>
<protein>
    <recommendedName>
        <fullName evidence="6">Peptidase A1 domain-containing protein</fullName>
    </recommendedName>
</protein>
<dbReference type="PANTHER" id="PTHR47965:SF63">
    <property type="entry name" value="OS01G0937200 PROTEIN"/>
    <property type="match status" value="1"/>
</dbReference>
<evidence type="ECO:0000313" key="4">
    <source>
        <dbReference type="EMBL" id="KAH7365763.1"/>
    </source>
</evidence>
<evidence type="ECO:0000256" key="1">
    <source>
        <dbReference type="ARBA" id="ARBA00007447"/>
    </source>
</evidence>
<comment type="caution">
    <text evidence="4">The sequence shown here is derived from an EMBL/GenBank/DDBJ whole genome shotgun (WGS) entry which is preliminary data.</text>
</comment>
<evidence type="ECO:0000259" key="2">
    <source>
        <dbReference type="Pfam" id="PF14541"/>
    </source>
</evidence>
<dbReference type="SUPFAM" id="SSF50630">
    <property type="entry name" value="Acid proteases"/>
    <property type="match status" value="1"/>
</dbReference>
<dbReference type="InterPro" id="IPR001461">
    <property type="entry name" value="Aspartic_peptidase_A1"/>
</dbReference>
<gene>
    <name evidence="4" type="ORF">KP509_18G044400</name>
</gene>
<proteinExistence type="inferred from homology"/>
<evidence type="ECO:0000259" key="3">
    <source>
        <dbReference type="Pfam" id="PF14543"/>
    </source>
</evidence>
<dbReference type="PANTHER" id="PTHR47965">
    <property type="entry name" value="ASPARTYL PROTEASE-RELATED"/>
    <property type="match status" value="1"/>
</dbReference>
<dbReference type="Proteomes" id="UP000825935">
    <property type="component" value="Chromosome 18"/>
</dbReference>
<keyword evidence="5" id="KW-1185">Reference proteome</keyword>
<feature type="domain" description="Xylanase inhibitor N-terminal" evidence="3">
    <location>
        <begin position="90"/>
        <end position="247"/>
    </location>
</feature>
<feature type="domain" description="Xylanase inhibitor C-terminal" evidence="2">
    <location>
        <begin position="282"/>
        <end position="428"/>
    </location>
</feature>
<reference evidence="4" key="1">
    <citation type="submission" date="2021-08" db="EMBL/GenBank/DDBJ databases">
        <title>WGS assembly of Ceratopteris richardii.</title>
        <authorList>
            <person name="Marchant D.B."/>
            <person name="Chen G."/>
            <person name="Jenkins J."/>
            <person name="Shu S."/>
            <person name="Leebens-Mack J."/>
            <person name="Grimwood J."/>
            <person name="Schmutz J."/>
            <person name="Soltis P."/>
            <person name="Soltis D."/>
            <person name="Chen Z.-H."/>
        </authorList>
    </citation>
    <scope>NUCLEOTIDE SEQUENCE</scope>
    <source>
        <strain evidence="4">Whitten #5841</strain>
        <tissue evidence="4">Leaf</tissue>
    </source>
</reference>
<evidence type="ECO:0008006" key="6">
    <source>
        <dbReference type="Google" id="ProtNLM"/>
    </source>
</evidence>
<dbReference type="InterPro" id="IPR032799">
    <property type="entry name" value="TAXi_C"/>
</dbReference>
<dbReference type="AlphaFoldDB" id="A0A8T2STT4"/>
<name>A0A8T2STT4_CERRI</name>
<evidence type="ECO:0000313" key="5">
    <source>
        <dbReference type="Proteomes" id="UP000825935"/>
    </source>
</evidence>
<sequence length="443" mass="49916">MVEFRVLNLLHQMDKPVWPFNPSRKRPALSFLRQSMAKEGEWRLFLQGLLMLGIAMASFVSQIIAHCEQAFVARVTASSMDYRNLYYTVTGISIGTPTPQPLEVLLSTEVTVYPWVECGYNSSTLMYQWGKSTTYRPDHGCSHGMPCFSPLSPFDNYTGAILYDRFSLHTTRGWFEDITRVVPDMAFACAPKETVATLPVRGVAPFSAAAHGLPAQIYANSGTPRKFAYCLPFVGSFPAPTPLFIGDCINYMFGSQPFKVNITARLRDPFPLKLDESGLLYMGVTDIRVNRELVDRGSGKLLKLRISTTEPFTKLSHHVYVAVRNKYREKAKELGLQRVRTPSGLPFDTCFSYSYDLLVNSNVPLIQFSLLASSRTWDIESSWSLIRVDNVSCWAFLNAGRGQPPVLGIFQQQDHLMEFDIERKTLNFIKMSDNGASCSSFDF</sequence>
<dbReference type="EMBL" id="CM035423">
    <property type="protein sequence ID" value="KAH7365763.1"/>
    <property type="molecule type" value="Genomic_DNA"/>
</dbReference>
<dbReference type="Pfam" id="PF14541">
    <property type="entry name" value="TAXi_C"/>
    <property type="match status" value="1"/>
</dbReference>
<dbReference type="OrthoDB" id="1258937at2759"/>
<organism evidence="4 5">
    <name type="scientific">Ceratopteris richardii</name>
    <name type="common">Triangle waterfern</name>
    <dbReference type="NCBI Taxonomy" id="49495"/>
    <lineage>
        <taxon>Eukaryota</taxon>
        <taxon>Viridiplantae</taxon>
        <taxon>Streptophyta</taxon>
        <taxon>Embryophyta</taxon>
        <taxon>Tracheophyta</taxon>
        <taxon>Polypodiopsida</taxon>
        <taxon>Polypodiidae</taxon>
        <taxon>Polypodiales</taxon>
        <taxon>Pteridineae</taxon>
        <taxon>Pteridaceae</taxon>
        <taxon>Parkerioideae</taxon>
        <taxon>Ceratopteris</taxon>
    </lineage>
</organism>